<dbReference type="EMBL" id="JAEPDI010000015">
    <property type="protein sequence ID" value="MCG7940758.1"/>
    <property type="molecule type" value="Genomic_DNA"/>
</dbReference>
<dbReference type="InterPro" id="IPR019020">
    <property type="entry name" value="Cyt-c552/DMSO_Rdtase_haem-bd"/>
</dbReference>
<dbReference type="Pfam" id="PF03264">
    <property type="entry name" value="Cytochrom_NNT"/>
    <property type="match status" value="1"/>
</dbReference>
<sequence length="930" mass="102620">MYQQSLFKSLLSRKVAFGATLGGAVLFMVIGVILWGGFNTVMEATNTMEFCISCHEMEENVYQEFKGTAHDGNRSGVGASCPDCHVPRPWVHKIVRKIKASNELWHKMLGTVDTPEKFEQHRLTMARRVWKAMKETDSRECRNCHDWDTMNPERQKPRARNQHVFAMENGNTCIDCHKGIAHKPVHKEISEEELEEWAKPIEDYKTEIPVSFKQGLAKAEAAEAAEEAARQEESRKERERRQAQALAVQEKIDAAVAQALAAANSKDAGAVAAPAAIAHGFGVDWSGSPERLITLFYPGQTSMEWTLVGKYHGGARPFRAGDRCTVCHEKELADMGKKMVTGQKAEPTPPEGKRAAIPVTVQAAHDDEHLYLRFQWEDTEHVPVPFVDGGKMDPANQVKLALMLATDELEYASQAGCWGTCHEDLRTMPGHPDDAAAAGLNLDLSNGVTKYIKESRTKVEEKGRRGKKLGGWDKLKDDAAIKAELDAHKVMDLIRWNSSGKTESGYVLEQRIMDDGGKVDAQGWLEAGLWTVEVRRPLKSSGTGNIAIDPGTVYNVGFAIHDDYTNARFHHVSLGYKLALDNDQAEINAVKAEVTAAAATTVAAPQKAASPAGGDVGNNVDWSKAGERQITLFYPGQTSMEWTLVGKFHGGARPFRAGDRCTVCHEKELADMGKKMVTGQKAEPTPPEGKRAAIPVTVQATHDNEHLYLRFQWEGTEHVPISFVDGGKMDPDNQVKLAFMLATDELEYASQAGCWGTCHEDLRTMPGHPEDPAASGLPLDFSQGVTKYIKESRTKVEEKGRRGKKLGGWDKLKDNAALQAKIDAHEIMDLVRISSGSGSVENGYILEQRVMKGGEALQGSIKEEAGYWTATFKRKLKSELSGDVEIEKGTVYNFGFAIHDDYTNSRFHHVSLGYKLGLDNPEAEINAISQ</sequence>
<keyword evidence="11" id="KW-0175">Coiled coil</keyword>
<name>A0A9E4N1S7_9GAMM</name>
<keyword evidence="7" id="KW-0249">Electron transport</keyword>
<keyword evidence="10 12" id="KW-0472">Membrane</keyword>
<accession>A0A9E4N1S7</accession>
<dbReference type="PANTHER" id="PTHR30333:SF3">
    <property type="entry name" value="CYTOCHROME C-TYPE PROTEIN TORY"/>
    <property type="match status" value="1"/>
</dbReference>
<evidence type="ECO:0000256" key="4">
    <source>
        <dbReference type="ARBA" id="ARBA00022617"/>
    </source>
</evidence>
<dbReference type="GO" id="GO:0020037">
    <property type="term" value="F:heme binding"/>
    <property type="evidence" value="ECO:0007669"/>
    <property type="project" value="InterPro"/>
</dbReference>
<dbReference type="InterPro" id="IPR038266">
    <property type="entry name" value="NapC/NirT_cytc_sf"/>
</dbReference>
<evidence type="ECO:0000256" key="7">
    <source>
        <dbReference type="ARBA" id="ARBA00022982"/>
    </source>
</evidence>
<dbReference type="Pfam" id="PF09459">
    <property type="entry name" value="EB_dh"/>
    <property type="match status" value="2"/>
</dbReference>
<feature type="coiled-coil region" evidence="11">
    <location>
        <begin position="219"/>
        <end position="249"/>
    </location>
</feature>
<dbReference type="GO" id="GO:0009061">
    <property type="term" value="P:anaerobic respiration"/>
    <property type="evidence" value="ECO:0007669"/>
    <property type="project" value="TreeGrafter"/>
</dbReference>
<dbReference type="AlphaFoldDB" id="A0A9E4N1S7"/>
<keyword evidence="2" id="KW-0813">Transport</keyword>
<dbReference type="GO" id="GO:0005886">
    <property type="term" value="C:plasma membrane"/>
    <property type="evidence" value="ECO:0007669"/>
    <property type="project" value="UniProtKB-SubCell"/>
</dbReference>
<keyword evidence="3" id="KW-1003">Cell membrane</keyword>
<dbReference type="InterPro" id="IPR005126">
    <property type="entry name" value="NapC/NirT_cyt_c_N"/>
</dbReference>
<evidence type="ECO:0000256" key="11">
    <source>
        <dbReference type="SAM" id="Coils"/>
    </source>
</evidence>
<gene>
    <name evidence="14" type="ORF">JAZ04_18130</name>
</gene>
<protein>
    <submittedName>
        <fullName evidence="14">NapC/NirT family cytochrome c</fullName>
    </submittedName>
</protein>
<keyword evidence="9" id="KW-0408">Iron</keyword>
<evidence type="ECO:0000256" key="3">
    <source>
        <dbReference type="ARBA" id="ARBA00022475"/>
    </source>
</evidence>
<dbReference type="Gene3D" id="1.10.3820.10">
    <property type="entry name" value="Di-heme elbow motif domain"/>
    <property type="match status" value="1"/>
</dbReference>
<evidence type="ECO:0000256" key="10">
    <source>
        <dbReference type="ARBA" id="ARBA00023136"/>
    </source>
</evidence>
<evidence type="ECO:0000313" key="14">
    <source>
        <dbReference type="EMBL" id="MCG7940758.1"/>
    </source>
</evidence>
<reference evidence="14" key="1">
    <citation type="journal article" date="2021" name="Proc. Natl. Acad. Sci. U.S.A.">
        <title>Global biogeography of chemosynthetic symbionts reveals both localized and globally distributed symbiont groups. .</title>
        <authorList>
            <person name="Osvatic J.T."/>
            <person name="Wilkins L.G.E."/>
            <person name="Leibrecht L."/>
            <person name="Leray M."/>
            <person name="Zauner S."/>
            <person name="Polzin J."/>
            <person name="Camacho Y."/>
            <person name="Gros O."/>
            <person name="van Gils J.A."/>
            <person name="Eisen J.A."/>
            <person name="Petersen J.M."/>
            <person name="Yuen B."/>
        </authorList>
    </citation>
    <scope>NUCLEOTIDE SEQUENCE</scope>
    <source>
        <strain evidence="14">MAGL173</strain>
    </source>
</reference>
<evidence type="ECO:0000313" key="15">
    <source>
        <dbReference type="Proteomes" id="UP000886687"/>
    </source>
</evidence>
<evidence type="ECO:0000256" key="2">
    <source>
        <dbReference type="ARBA" id="ARBA00022448"/>
    </source>
</evidence>
<keyword evidence="8 12" id="KW-1133">Transmembrane helix</keyword>
<evidence type="ECO:0000256" key="5">
    <source>
        <dbReference type="ARBA" id="ARBA00022692"/>
    </source>
</evidence>
<dbReference type="Gene3D" id="2.60.40.1190">
    <property type="match status" value="2"/>
</dbReference>
<evidence type="ECO:0000256" key="6">
    <source>
        <dbReference type="ARBA" id="ARBA00022723"/>
    </source>
</evidence>
<organism evidence="14 15">
    <name type="scientific">Candidatus Thiodiazotropha lotti</name>
    <dbReference type="NCBI Taxonomy" id="2792787"/>
    <lineage>
        <taxon>Bacteria</taxon>
        <taxon>Pseudomonadati</taxon>
        <taxon>Pseudomonadota</taxon>
        <taxon>Gammaproteobacteria</taxon>
        <taxon>Chromatiales</taxon>
        <taxon>Sedimenticolaceae</taxon>
        <taxon>Candidatus Thiodiazotropha</taxon>
    </lineage>
</organism>
<dbReference type="SMART" id="SM00887">
    <property type="entry name" value="EB_dh"/>
    <property type="match status" value="2"/>
</dbReference>
<dbReference type="GO" id="GO:0046872">
    <property type="term" value="F:metal ion binding"/>
    <property type="evidence" value="ECO:0007669"/>
    <property type="project" value="UniProtKB-KW"/>
</dbReference>
<evidence type="ECO:0000256" key="8">
    <source>
        <dbReference type="ARBA" id="ARBA00022989"/>
    </source>
</evidence>
<comment type="caution">
    <text evidence="14">The sequence shown here is derived from an EMBL/GenBank/DDBJ whole genome shotgun (WGS) entry which is preliminary data.</text>
</comment>
<dbReference type="InterPro" id="IPR051174">
    <property type="entry name" value="Cytochrome_c-type_ET"/>
</dbReference>
<keyword evidence="4" id="KW-0349">Heme</keyword>
<feature type="domain" description="Cytochrome c-552/DMSO reductase-like haem-binding" evidence="13">
    <location>
        <begin position="282"/>
        <end position="573"/>
    </location>
</feature>
<dbReference type="SUPFAM" id="SSF48695">
    <property type="entry name" value="Multiheme cytochromes"/>
    <property type="match status" value="1"/>
</dbReference>
<evidence type="ECO:0000256" key="12">
    <source>
        <dbReference type="SAM" id="Phobius"/>
    </source>
</evidence>
<dbReference type="FunFam" id="1.10.3820.10:FF:000001">
    <property type="entry name" value="Cytochrome c-type protein"/>
    <property type="match status" value="1"/>
</dbReference>
<keyword evidence="5 12" id="KW-0812">Transmembrane</keyword>
<keyword evidence="6" id="KW-0479">Metal-binding</keyword>
<dbReference type="InterPro" id="IPR036280">
    <property type="entry name" value="Multihaem_cyt_sf"/>
</dbReference>
<dbReference type="Proteomes" id="UP000886687">
    <property type="component" value="Unassembled WGS sequence"/>
</dbReference>
<dbReference type="PANTHER" id="PTHR30333">
    <property type="entry name" value="CYTOCHROME C-TYPE PROTEIN"/>
    <property type="match status" value="1"/>
</dbReference>
<feature type="transmembrane region" description="Helical" evidence="12">
    <location>
        <begin position="15"/>
        <end position="38"/>
    </location>
</feature>
<evidence type="ECO:0000256" key="9">
    <source>
        <dbReference type="ARBA" id="ARBA00023004"/>
    </source>
</evidence>
<comment type="subcellular location">
    <subcellularLocation>
        <location evidence="1">Cell membrane</location>
        <topology evidence="1">Single-pass membrane protein</topology>
    </subcellularLocation>
</comment>
<dbReference type="GO" id="GO:0009055">
    <property type="term" value="F:electron transfer activity"/>
    <property type="evidence" value="ECO:0007669"/>
    <property type="project" value="TreeGrafter"/>
</dbReference>
<proteinExistence type="predicted"/>
<evidence type="ECO:0000256" key="1">
    <source>
        <dbReference type="ARBA" id="ARBA00004162"/>
    </source>
</evidence>
<evidence type="ECO:0000259" key="13">
    <source>
        <dbReference type="SMART" id="SM00887"/>
    </source>
</evidence>
<feature type="domain" description="Cytochrome c-552/DMSO reductase-like haem-binding" evidence="13">
    <location>
        <begin position="619"/>
        <end position="911"/>
    </location>
</feature>